<accession>A0A561UHS7</accession>
<gene>
    <name evidence="1" type="ORF">FHX73_112724</name>
</gene>
<evidence type="ECO:0000313" key="2">
    <source>
        <dbReference type="Proteomes" id="UP000317940"/>
    </source>
</evidence>
<dbReference type="Proteomes" id="UP000317940">
    <property type="component" value="Unassembled WGS sequence"/>
</dbReference>
<proteinExistence type="predicted"/>
<dbReference type="OrthoDB" id="3782397at2"/>
<dbReference type="RefSeq" id="WP_145905250.1">
    <property type="nucleotide sequence ID" value="NZ_BAAAMZ010000012.1"/>
</dbReference>
<comment type="caution">
    <text evidence="1">The sequence shown here is derived from an EMBL/GenBank/DDBJ whole genome shotgun (WGS) entry which is preliminary data.</text>
</comment>
<keyword evidence="2" id="KW-1185">Reference proteome</keyword>
<protein>
    <recommendedName>
        <fullName evidence="3">Quercetin dioxygenase-like cupin family protein</fullName>
    </recommendedName>
</protein>
<dbReference type="Gene3D" id="2.60.120.10">
    <property type="entry name" value="Jelly Rolls"/>
    <property type="match status" value="1"/>
</dbReference>
<dbReference type="EMBL" id="VIWT01000001">
    <property type="protein sequence ID" value="TWF98895.1"/>
    <property type="molecule type" value="Genomic_DNA"/>
</dbReference>
<dbReference type="InterPro" id="IPR014710">
    <property type="entry name" value="RmlC-like_jellyroll"/>
</dbReference>
<dbReference type="InterPro" id="IPR011051">
    <property type="entry name" value="RmlC_Cupin_sf"/>
</dbReference>
<evidence type="ECO:0000313" key="1">
    <source>
        <dbReference type="EMBL" id="TWF98895.1"/>
    </source>
</evidence>
<reference evidence="1 2" key="1">
    <citation type="submission" date="2019-06" db="EMBL/GenBank/DDBJ databases">
        <title>Sequencing the genomes of 1000 actinobacteria strains.</title>
        <authorList>
            <person name="Klenk H.-P."/>
        </authorList>
    </citation>
    <scope>NUCLEOTIDE SEQUENCE [LARGE SCALE GENOMIC DNA]</scope>
    <source>
        <strain evidence="1 2">DSM 44826</strain>
    </source>
</reference>
<dbReference type="SUPFAM" id="SSF51182">
    <property type="entry name" value="RmlC-like cupins"/>
    <property type="match status" value="1"/>
</dbReference>
<dbReference type="AlphaFoldDB" id="A0A561UHS7"/>
<organism evidence="1 2">
    <name type="scientific">Kitasatospora viridis</name>
    <dbReference type="NCBI Taxonomy" id="281105"/>
    <lineage>
        <taxon>Bacteria</taxon>
        <taxon>Bacillati</taxon>
        <taxon>Actinomycetota</taxon>
        <taxon>Actinomycetes</taxon>
        <taxon>Kitasatosporales</taxon>
        <taxon>Streptomycetaceae</taxon>
        <taxon>Kitasatospora</taxon>
    </lineage>
</organism>
<name>A0A561UHS7_9ACTN</name>
<sequence>MQLFTFDRAERLISRFSSTGAHATRVATGGEPGPVHLTCLTIEAGGAIGTHPAPTDQLFLVIFGRGWVSGPDHVRHPVTAGTGVHWSAGEAHTSGSDSGLTALALEGPDLSVYEPS</sequence>
<evidence type="ECO:0008006" key="3">
    <source>
        <dbReference type="Google" id="ProtNLM"/>
    </source>
</evidence>